<dbReference type="Gene3D" id="2.60.40.1730">
    <property type="entry name" value="tricorn interacting facor f3 domain"/>
    <property type="match status" value="1"/>
</dbReference>
<name>A0ABP7LKX8_9SPHN</name>
<dbReference type="PROSITE" id="PS51257">
    <property type="entry name" value="PROKAR_LIPOPROTEIN"/>
    <property type="match status" value="1"/>
</dbReference>
<comment type="catalytic activity">
    <reaction evidence="1">
        <text>Release of an N-terminal amino acid, Xaa-|-Yaa- from a peptide, amide or arylamide. Xaa is preferably Ala, but may be most amino acids including Pro (slow action). When a terminal hydrophobic residue is followed by a prolyl residue, the two may be released as an intact Xaa-Pro dipeptide.</text>
        <dbReference type="EC" id="3.4.11.2"/>
    </reaction>
</comment>
<keyword evidence="9" id="KW-0479">Metal-binding</keyword>
<dbReference type="Proteomes" id="UP001500827">
    <property type="component" value="Unassembled WGS sequence"/>
</dbReference>
<dbReference type="Gene3D" id="1.25.40.320">
    <property type="entry name" value="Peptidase M1, leukotriene A4 hydrolase/aminopeptidase C-terminal domain"/>
    <property type="match status" value="1"/>
</dbReference>
<keyword evidence="11" id="KW-0862">Zinc</keyword>
<dbReference type="InterPro" id="IPR045357">
    <property type="entry name" value="Aminopeptidase_N-like_N"/>
</dbReference>
<dbReference type="Pfam" id="PF17900">
    <property type="entry name" value="Peptidase_M1_N"/>
    <property type="match status" value="1"/>
</dbReference>
<dbReference type="SUPFAM" id="SSF63737">
    <property type="entry name" value="Leukotriene A4 hydrolase N-terminal domain"/>
    <property type="match status" value="1"/>
</dbReference>
<evidence type="ECO:0000256" key="3">
    <source>
        <dbReference type="ARBA" id="ARBA00004496"/>
    </source>
</evidence>
<comment type="caution">
    <text evidence="14">The sequence shown here is derived from an EMBL/GenBank/DDBJ whole genome shotgun (WGS) entry which is preliminary data.</text>
</comment>
<evidence type="ECO:0000256" key="6">
    <source>
        <dbReference type="ARBA" id="ARBA00015611"/>
    </source>
</evidence>
<dbReference type="Pfam" id="PF09127">
    <property type="entry name" value="Leuk-A4-hydro_C"/>
    <property type="match status" value="1"/>
</dbReference>
<evidence type="ECO:0000256" key="1">
    <source>
        <dbReference type="ARBA" id="ARBA00000098"/>
    </source>
</evidence>
<feature type="domain" description="Peptidase M1 leukotriene A4 hydrolase/aminopeptidase C-terminal" evidence="13">
    <location>
        <begin position="497"/>
        <end position="631"/>
    </location>
</feature>
<dbReference type="EC" id="3.4.11.2" evidence="5"/>
<dbReference type="InterPro" id="IPR034015">
    <property type="entry name" value="M1_LTA4H"/>
</dbReference>
<dbReference type="PANTHER" id="PTHR45726:SF3">
    <property type="entry name" value="LEUKOTRIENE A-4 HYDROLASE"/>
    <property type="match status" value="1"/>
</dbReference>
<dbReference type="InterPro" id="IPR001930">
    <property type="entry name" value="Peptidase_M1"/>
</dbReference>
<evidence type="ECO:0000256" key="11">
    <source>
        <dbReference type="ARBA" id="ARBA00022833"/>
    </source>
</evidence>
<dbReference type="InterPro" id="IPR038502">
    <property type="entry name" value="M1_LTA-4_hydro/amino_C_sf"/>
</dbReference>
<keyword evidence="12" id="KW-0482">Metalloprotease</keyword>
<evidence type="ECO:0000259" key="13">
    <source>
        <dbReference type="SMART" id="SM01263"/>
    </source>
</evidence>
<dbReference type="SUPFAM" id="SSF48371">
    <property type="entry name" value="ARM repeat"/>
    <property type="match status" value="1"/>
</dbReference>
<dbReference type="InterPro" id="IPR016024">
    <property type="entry name" value="ARM-type_fold"/>
</dbReference>
<dbReference type="InterPro" id="IPR015211">
    <property type="entry name" value="Peptidase_M1_C"/>
</dbReference>
<protein>
    <recommendedName>
        <fullName evidence="6">Aminopeptidase N</fullName>
        <ecNumber evidence="5">3.4.11.2</ecNumber>
    </recommendedName>
</protein>
<dbReference type="Pfam" id="PF01433">
    <property type="entry name" value="Peptidase_M1"/>
    <property type="match status" value="1"/>
</dbReference>
<comment type="similarity">
    <text evidence="4">Belongs to the peptidase M1 family.</text>
</comment>
<comment type="cofactor">
    <cofactor evidence="2">
        <name>Zn(2+)</name>
        <dbReference type="ChEBI" id="CHEBI:29105"/>
    </cofactor>
</comment>
<keyword evidence="15" id="KW-1185">Reference proteome</keyword>
<organism evidence="14 15">
    <name type="scientific">Sphingomonas limnosediminicola</name>
    <dbReference type="NCBI Taxonomy" id="940133"/>
    <lineage>
        <taxon>Bacteria</taxon>
        <taxon>Pseudomonadati</taxon>
        <taxon>Pseudomonadota</taxon>
        <taxon>Alphaproteobacteria</taxon>
        <taxon>Sphingomonadales</taxon>
        <taxon>Sphingomonadaceae</taxon>
        <taxon>Sphingomonas</taxon>
    </lineage>
</organism>
<dbReference type="InterPro" id="IPR049980">
    <property type="entry name" value="LTA4H_cat"/>
</dbReference>
<accession>A0ABP7LKX8</accession>
<proteinExistence type="inferred from homology"/>
<sequence>MKLVRVSLLAALTLGACRVSDNTNNSEGPKTAEATVAPILTTPDAQDLHSYARPREARVTHVALDLSLDFETKRLGGTATLDIDRKADAKEIVLDDNGLEIQSVVDASKQPLPYKVGANDQYRGSPLTIALKPDTKRIVITYKSAPDASALLWLSPEQTAGKKAPFMFSQGESINNRSWIPTQDSPAIRQSWEAAIHVPAGTTVVMSAPRIEQPITQGGESVFNFRMDHSVAPYMIAIAAGDLAFKSLGNRTGVWAEPATINAAANELVDTEKMVAAAEKLYGPYRWGRYDVIVLPPSFPFGGMENPNMTFLTPTFIAGDKSLVSLVAHELAHSWSGNLATNATWNDFWLNEGMTTYAERRIVEELYGKKVADEQVALGVDALDKAVASNGGPGGGDTRLHLDLKGRSADDGTSDIAYEKGAAFLRTIEANVGRERFDAWLKGWFDRHAFQPVTSAIFLADLRQNLIKGDKALEQKLMLDDWVYKPGVPSNLVRPAAAVFAEQDKASTALAGGGTAPQAWANWTTDERLRFLNRLPRKLPKPRLDALQAAYDLNGTQNLEVRFAWLDLAVGSRYDPAVPSLEQFLTSQGRGKFVRPLFKALAKDVQWGRPIAARIYPKARPLYHPLVGRDLDKLGLQTVGKPTPK</sequence>
<dbReference type="Gene3D" id="1.10.390.10">
    <property type="entry name" value="Neutral Protease Domain 2"/>
    <property type="match status" value="1"/>
</dbReference>
<dbReference type="PRINTS" id="PR00756">
    <property type="entry name" value="ALADIPTASE"/>
</dbReference>
<comment type="subcellular location">
    <subcellularLocation>
        <location evidence="3">Cytoplasm</location>
    </subcellularLocation>
</comment>
<dbReference type="InterPro" id="IPR014782">
    <property type="entry name" value="Peptidase_M1_dom"/>
</dbReference>
<dbReference type="SMART" id="SM01263">
    <property type="entry name" value="Leuk-A4-hydro_C"/>
    <property type="match status" value="1"/>
</dbReference>
<dbReference type="EMBL" id="BAABBM010000001">
    <property type="protein sequence ID" value="GAA3900923.1"/>
    <property type="molecule type" value="Genomic_DNA"/>
</dbReference>
<dbReference type="InterPro" id="IPR042097">
    <property type="entry name" value="Aminopeptidase_N-like_N_sf"/>
</dbReference>
<reference evidence="15" key="1">
    <citation type="journal article" date="2019" name="Int. J. Syst. Evol. Microbiol.">
        <title>The Global Catalogue of Microorganisms (GCM) 10K type strain sequencing project: providing services to taxonomists for standard genome sequencing and annotation.</title>
        <authorList>
            <consortium name="The Broad Institute Genomics Platform"/>
            <consortium name="The Broad Institute Genome Sequencing Center for Infectious Disease"/>
            <person name="Wu L."/>
            <person name="Ma J."/>
        </authorList>
    </citation>
    <scope>NUCLEOTIDE SEQUENCE [LARGE SCALE GENOMIC DNA]</scope>
    <source>
        <strain evidence="15">JCM 17543</strain>
    </source>
</reference>
<evidence type="ECO:0000256" key="9">
    <source>
        <dbReference type="ARBA" id="ARBA00022723"/>
    </source>
</evidence>
<evidence type="ECO:0000256" key="12">
    <source>
        <dbReference type="ARBA" id="ARBA00023049"/>
    </source>
</evidence>
<gene>
    <name evidence="14" type="ORF">GCM10022276_19670</name>
</gene>
<evidence type="ECO:0000256" key="7">
    <source>
        <dbReference type="ARBA" id="ARBA00022490"/>
    </source>
</evidence>
<dbReference type="SUPFAM" id="SSF55486">
    <property type="entry name" value="Metalloproteases ('zincins'), catalytic domain"/>
    <property type="match status" value="1"/>
</dbReference>
<keyword evidence="7" id="KW-0963">Cytoplasm</keyword>
<keyword evidence="8" id="KW-0645">Protease</keyword>
<evidence type="ECO:0000256" key="10">
    <source>
        <dbReference type="ARBA" id="ARBA00022801"/>
    </source>
</evidence>
<evidence type="ECO:0000256" key="5">
    <source>
        <dbReference type="ARBA" id="ARBA00012564"/>
    </source>
</evidence>
<dbReference type="CDD" id="cd09599">
    <property type="entry name" value="M1_LTA4H"/>
    <property type="match status" value="1"/>
</dbReference>
<dbReference type="InterPro" id="IPR027268">
    <property type="entry name" value="Peptidase_M4/M1_CTD_sf"/>
</dbReference>
<evidence type="ECO:0000256" key="8">
    <source>
        <dbReference type="ARBA" id="ARBA00022670"/>
    </source>
</evidence>
<evidence type="ECO:0000313" key="14">
    <source>
        <dbReference type="EMBL" id="GAA3900923.1"/>
    </source>
</evidence>
<dbReference type="Gene3D" id="3.30.2010.30">
    <property type="match status" value="1"/>
</dbReference>
<evidence type="ECO:0000256" key="4">
    <source>
        <dbReference type="ARBA" id="ARBA00010136"/>
    </source>
</evidence>
<dbReference type="PANTHER" id="PTHR45726">
    <property type="entry name" value="LEUKOTRIENE A-4 HYDROLASE"/>
    <property type="match status" value="1"/>
</dbReference>
<keyword evidence="10" id="KW-0378">Hydrolase</keyword>
<evidence type="ECO:0000313" key="15">
    <source>
        <dbReference type="Proteomes" id="UP001500827"/>
    </source>
</evidence>
<evidence type="ECO:0000256" key="2">
    <source>
        <dbReference type="ARBA" id="ARBA00001947"/>
    </source>
</evidence>